<dbReference type="OrthoDB" id="941829at2"/>
<dbReference type="InterPro" id="IPR011006">
    <property type="entry name" value="CheY-like_superfamily"/>
</dbReference>
<keyword evidence="1" id="KW-0597">Phosphoprotein</keyword>
<dbReference type="EMBL" id="QGGO01000034">
    <property type="protein sequence ID" value="PWK17591.1"/>
    <property type="molecule type" value="Genomic_DNA"/>
</dbReference>
<dbReference type="PROSITE" id="PS50110">
    <property type="entry name" value="RESPONSE_REGULATORY"/>
    <property type="match status" value="1"/>
</dbReference>
<feature type="domain" description="Response regulatory" evidence="2">
    <location>
        <begin position="5"/>
        <end position="124"/>
    </location>
</feature>
<dbReference type="InterPro" id="IPR001789">
    <property type="entry name" value="Sig_transdc_resp-reg_receiver"/>
</dbReference>
<dbReference type="Gene3D" id="3.40.50.2300">
    <property type="match status" value="1"/>
</dbReference>
<gene>
    <name evidence="4" type="ORF">LV89_04307</name>
</gene>
<dbReference type="InterPro" id="IPR046947">
    <property type="entry name" value="LytR-like"/>
</dbReference>
<feature type="domain" description="HTH LytTR-type" evidence="3">
    <location>
        <begin position="149"/>
        <end position="240"/>
    </location>
</feature>
<dbReference type="InterPro" id="IPR007492">
    <property type="entry name" value="LytTR_DNA-bd_dom"/>
</dbReference>
<dbReference type="Pfam" id="PF04397">
    <property type="entry name" value="LytTR"/>
    <property type="match status" value="1"/>
</dbReference>
<name>A0A316DHD9_9BACT</name>
<evidence type="ECO:0000313" key="5">
    <source>
        <dbReference type="Proteomes" id="UP000245489"/>
    </source>
</evidence>
<dbReference type="Proteomes" id="UP000245489">
    <property type="component" value="Unassembled WGS sequence"/>
</dbReference>
<dbReference type="SMART" id="SM00448">
    <property type="entry name" value="REC"/>
    <property type="match status" value="1"/>
</dbReference>
<dbReference type="PROSITE" id="PS50930">
    <property type="entry name" value="HTH_LYTTR"/>
    <property type="match status" value="1"/>
</dbReference>
<dbReference type="PANTHER" id="PTHR37299:SF1">
    <property type="entry name" value="STAGE 0 SPORULATION PROTEIN A HOMOLOG"/>
    <property type="match status" value="1"/>
</dbReference>
<dbReference type="Gene3D" id="2.40.50.1020">
    <property type="entry name" value="LytTr DNA-binding domain"/>
    <property type="match status" value="1"/>
</dbReference>
<evidence type="ECO:0000259" key="3">
    <source>
        <dbReference type="PROSITE" id="PS50930"/>
    </source>
</evidence>
<organism evidence="4 5">
    <name type="scientific">Arcicella aurantiaca</name>
    <dbReference type="NCBI Taxonomy" id="591202"/>
    <lineage>
        <taxon>Bacteria</taxon>
        <taxon>Pseudomonadati</taxon>
        <taxon>Bacteroidota</taxon>
        <taxon>Cytophagia</taxon>
        <taxon>Cytophagales</taxon>
        <taxon>Flectobacillaceae</taxon>
        <taxon>Arcicella</taxon>
    </lineage>
</organism>
<dbReference type="RefSeq" id="WP_109744967.1">
    <property type="nucleotide sequence ID" value="NZ_QGGO01000034.1"/>
</dbReference>
<sequence>MNEINIVILEDDPIDRIKIEIMISEFSSNKYNFKLIGMFEELDLLLEFVQKNTIDLIISDIFNNKTAVGIELLKKLGNSNIPVILITQSPDSEVYQQAKMHGDVHYLIKPFHKLTLQSTIENVINDFSKEQASLLLNKKHLFLKGNTNSIEKLAFDEIMYLEADGNYCFIHSINRKYIQKKSMTKILEDINDDSFVRIHHKFAINIKYIESLSSTFLMLNRGITLPIGKSFKKNLTTIIT</sequence>
<protein>
    <submittedName>
        <fullName evidence="4">LytTR family two component transcriptional regulator</fullName>
    </submittedName>
</protein>
<feature type="modified residue" description="4-aspartylphosphate" evidence="1">
    <location>
        <position position="60"/>
    </location>
</feature>
<reference evidence="4 5" key="1">
    <citation type="submission" date="2018-05" db="EMBL/GenBank/DDBJ databases">
        <title>Genomic Encyclopedia of Archaeal and Bacterial Type Strains, Phase II (KMG-II): from individual species to whole genera.</title>
        <authorList>
            <person name="Goeker M."/>
        </authorList>
    </citation>
    <scope>NUCLEOTIDE SEQUENCE [LARGE SCALE GENOMIC DNA]</scope>
    <source>
        <strain evidence="4 5">DSM 22214</strain>
    </source>
</reference>
<comment type="caution">
    <text evidence="4">The sequence shown here is derived from an EMBL/GenBank/DDBJ whole genome shotgun (WGS) entry which is preliminary data.</text>
</comment>
<evidence type="ECO:0000256" key="1">
    <source>
        <dbReference type="PROSITE-ProRule" id="PRU00169"/>
    </source>
</evidence>
<proteinExistence type="predicted"/>
<accession>A0A316DHD9</accession>
<dbReference type="AlphaFoldDB" id="A0A316DHD9"/>
<dbReference type="PANTHER" id="PTHR37299">
    <property type="entry name" value="TRANSCRIPTIONAL REGULATOR-RELATED"/>
    <property type="match status" value="1"/>
</dbReference>
<dbReference type="GO" id="GO:0003677">
    <property type="term" value="F:DNA binding"/>
    <property type="evidence" value="ECO:0007669"/>
    <property type="project" value="InterPro"/>
</dbReference>
<dbReference type="GO" id="GO:0000156">
    <property type="term" value="F:phosphorelay response regulator activity"/>
    <property type="evidence" value="ECO:0007669"/>
    <property type="project" value="InterPro"/>
</dbReference>
<dbReference type="Pfam" id="PF00072">
    <property type="entry name" value="Response_reg"/>
    <property type="match status" value="1"/>
</dbReference>
<evidence type="ECO:0000313" key="4">
    <source>
        <dbReference type="EMBL" id="PWK17591.1"/>
    </source>
</evidence>
<dbReference type="SUPFAM" id="SSF52172">
    <property type="entry name" value="CheY-like"/>
    <property type="match status" value="1"/>
</dbReference>
<keyword evidence="5" id="KW-1185">Reference proteome</keyword>
<dbReference type="SMART" id="SM00850">
    <property type="entry name" value="LytTR"/>
    <property type="match status" value="1"/>
</dbReference>
<evidence type="ECO:0000259" key="2">
    <source>
        <dbReference type="PROSITE" id="PS50110"/>
    </source>
</evidence>